<protein>
    <submittedName>
        <fullName evidence="4">Uncharacterized protein</fullName>
    </submittedName>
</protein>
<dbReference type="PANTHER" id="PTHR24198">
    <property type="entry name" value="ANKYRIN REPEAT AND PROTEIN KINASE DOMAIN-CONTAINING PROTEIN"/>
    <property type="match status" value="1"/>
</dbReference>
<reference evidence="4" key="1">
    <citation type="submission" date="2016-10" db="EMBL/GenBank/DDBJ databases">
        <authorList>
            <person name="Benchimol M."/>
            <person name="Almeida L.G."/>
            <person name="Vasconcelos A.T."/>
            <person name="Perreira-Neves A."/>
            <person name="Rosa I.A."/>
            <person name="Tasca T."/>
            <person name="Bogo M.R."/>
            <person name="de Souza W."/>
        </authorList>
    </citation>
    <scope>NUCLEOTIDE SEQUENCE [LARGE SCALE GENOMIC DNA]</scope>
    <source>
        <strain evidence="4">K</strain>
    </source>
</reference>
<dbReference type="PROSITE" id="PS50088">
    <property type="entry name" value="ANK_REPEAT"/>
    <property type="match status" value="2"/>
</dbReference>
<keyword evidence="2 3" id="KW-0040">ANK repeat</keyword>
<gene>
    <name evidence="4" type="ORF">TRFO_40017</name>
</gene>
<name>A0A1J4J8I4_9EUKA</name>
<dbReference type="SUPFAM" id="SSF48403">
    <property type="entry name" value="Ankyrin repeat"/>
    <property type="match status" value="2"/>
</dbReference>
<dbReference type="PANTHER" id="PTHR24198:SF165">
    <property type="entry name" value="ANKYRIN REPEAT-CONTAINING PROTEIN-RELATED"/>
    <property type="match status" value="1"/>
</dbReference>
<sequence>MFSVDSSTIEEFTQAAQEDIDLFEGILSITEQKYDEIKSKISNSKYVSDKPNFRTLLTFIGTAPNIRPASILLFCRLISDFLSLIQKFFTTIELVHIIKNKRMILVLIDSEIFTANNFYSKCRNDVGFFLYFFEDFKVLNQSLFSSMERYNPYVKEFLANVDLDEHRKLRREGLNHSAIAAAIRDDDIEKFKAIFVEIEAKNNQNCESNSISDSNLSKNNLNSIIESSNSKNILPSQNSIKNIYDQLIEFSIYEATSAINTRNNMPSLVEYAAFYGSVKIFFYLVREKSVTYKNLTNFTRFASCGGNMEILNFCVSEKLLFNDSCRKGAVEFHRFEAANLICPNPGFYHICWSLRHTNYKYFMSHVNDFLQSCENERETEISDLFTFIYQNCPVYFVTFFLKAKILGDSINDVFLFPSLASSLNFDVIQTAIKFLPKEIANINLNDRIGFNSLHYACMGNSPEIVRFLLQQNDCDPNSYSTEKSTNLGNYQMSALQLAAKRGFTEIVKILLENEKTDINFIRMTNNETALMIAAQNDKYEVVKILLENEKIDVNIENYNGQNALHYAILGNSLESVKQLIFSSTIDINKKDKNGLTPFVLAAEKPECLEIVKFFCSLLNTNEISGNYGMIQNNEIDFQTKDNFGVFSFVFYQTALLVASRNCNLEMMKVLLDSKKFDINDKDNKGVLLKSFYTAPIHHASAIGNLEALKFLSNYENVNCEIQDDFGWTPLHYAAQNNKSEAAKYLIETCKVNINVKDKENRAPLAWALQYGYKSVISVIRSFK</sequence>
<dbReference type="RefSeq" id="XP_068346846.1">
    <property type="nucleotide sequence ID" value="XM_068512960.1"/>
</dbReference>
<keyword evidence="5" id="KW-1185">Reference proteome</keyword>
<dbReference type="VEuPathDB" id="TrichDB:TRFO_40017"/>
<dbReference type="AlphaFoldDB" id="A0A1J4J8I4"/>
<evidence type="ECO:0000256" key="1">
    <source>
        <dbReference type="ARBA" id="ARBA00022737"/>
    </source>
</evidence>
<dbReference type="Pfam" id="PF13606">
    <property type="entry name" value="Ank_3"/>
    <property type="match status" value="2"/>
</dbReference>
<dbReference type="InterPro" id="IPR002110">
    <property type="entry name" value="Ankyrin_rpt"/>
</dbReference>
<dbReference type="Proteomes" id="UP000179807">
    <property type="component" value="Unassembled WGS sequence"/>
</dbReference>
<dbReference type="Gene3D" id="1.25.40.20">
    <property type="entry name" value="Ankyrin repeat-containing domain"/>
    <property type="match status" value="3"/>
</dbReference>
<evidence type="ECO:0000313" key="4">
    <source>
        <dbReference type="EMBL" id="OHS93709.1"/>
    </source>
</evidence>
<organism evidence="4 5">
    <name type="scientific">Tritrichomonas foetus</name>
    <dbReference type="NCBI Taxonomy" id="1144522"/>
    <lineage>
        <taxon>Eukaryota</taxon>
        <taxon>Metamonada</taxon>
        <taxon>Parabasalia</taxon>
        <taxon>Tritrichomonadida</taxon>
        <taxon>Tritrichomonadidae</taxon>
        <taxon>Tritrichomonas</taxon>
    </lineage>
</organism>
<proteinExistence type="predicted"/>
<feature type="repeat" description="ANK" evidence="3">
    <location>
        <begin position="725"/>
        <end position="747"/>
    </location>
</feature>
<evidence type="ECO:0000256" key="2">
    <source>
        <dbReference type="ARBA" id="ARBA00023043"/>
    </source>
</evidence>
<feature type="repeat" description="ANK" evidence="3">
    <location>
        <begin position="559"/>
        <end position="592"/>
    </location>
</feature>
<evidence type="ECO:0000256" key="3">
    <source>
        <dbReference type="PROSITE-ProRule" id="PRU00023"/>
    </source>
</evidence>
<keyword evidence="1" id="KW-0677">Repeat</keyword>
<comment type="caution">
    <text evidence="4">The sequence shown here is derived from an EMBL/GenBank/DDBJ whole genome shotgun (WGS) entry which is preliminary data.</text>
</comment>
<dbReference type="OrthoDB" id="20872at2759"/>
<dbReference type="InterPro" id="IPR036770">
    <property type="entry name" value="Ankyrin_rpt-contain_sf"/>
</dbReference>
<dbReference type="GeneID" id="94847664"/>
<accession>A0A1J4J8I4</accession>
<evidence type="ECO:0000313" key="5">
    <source>
        <dbReference type="Proteomes" id="UP000179807"/>
    </source>
</evidence>
<dbReference type="SMART" id="SM00248">
    <property type="entry name" value="ANK"/>
    <property type="match status" value="9"/>
</dbReference>
<dbReference type="EMBL" id="MLAK01001376">
    <property type="protein sequence ID" value="OHS93709.1"/>
    <property type="molecule type" value="Genomic_DNA"/>
</dbReference>
<dbReference type="PROSITE" id="PS50297">
    <property type="entry name" value="ANK_REP_REGION"/>
    <property type="match status" value="1"/>
</dbReference>
<dbReference type="Pfam" id="PF12796">
    <property type="entry name" value="Ank_2"/>
    <property type="match status" value="2"/>
</dbReference>